<reference evidence="1" key="2">
    <citation type="journal article" date="2015" name="Data Brief">
        <title>Shoot transcriptome of the giant reed, Arundo donax.</title>
        <authorList>
            <person name="Barrero R.A."/>
            <person name="Guerrero F.D."/>
            <person name="Moolhuijzen P."/>
            <person name="Goolsby J.A."/>
            <person name="Tidwell J."/>
            <person name="Bellgard S.E."/>
            <person name="Bellgard M.I."/>
        </authorList>
    </citation>
    <scope>NUCLEOTIDE SEQUENCE</scope>
    <source>
        <tissue evidence="1">Shoot tissue taken approximately 20 cm above the soil surface</tissue>
    </source>
</reference>
<evidence type="ECO:0000313" key="1">
    <source>
        <dbReference type="EMBL" id="JAD59114.1"/>
    </source>
</evidence>
<dbReference type="AlphaFoldDB" id="A0A0A9B585"/>
<accession>A0A0A9B585</accession>
<organism evidence="1">
    <name type="scientific">Arundo donax</name>
    <name type="common">Giant reed</name>
    <name type="synonym">Donax arundinaceus</name>
    <dbReference type="NCBI Taxonomy" id="35708"/>
    <lineage>
        <taxon>Eukaryota</taxon>
        <taxon>Viridiplantae</taxon>
        <taxon>Streptophyta</taxon>
        <taxon>Embryophyta</taxon>
        <taxon>Tracheophyta</taxon>
        <taxon>Spermatophyta</taxon>
        <taxon>Magnoliopsida</taxon>
        <taxon>Liliopsida</taxon>
        <taxon>Poales</taxon>
        <taxon>Poaceae</taxon>
        <taxon>PACMAD clade</taxon>
        <taxon>Arundinoideae</taxon>
        <taxon>Arundineae</taxon>
        <taxon>Arundo</taxon>
    </lineage>
</organism>
<name>A0A0A9B585_ARUDO</name>
<protein>
    <submittedName>
        <fullName evidence="1">Uncharacterized protein</fullName>
    </submittedName>
</protein>
<sequence>MNREIRLLVLASTTASLGTKSCNQHRTTT</sequence>
<reference evidence="1" key="1">
    <citation type="submission" date="2014-09" db="EMBL/GenBank/DDBJ databases">
        <authorList>
            <person name="Magalhaes I.L.F."/>
            <person name="Oliveira U."/>
            <person name="Santos F.R."/>
            <person name="Vidigal T.H.D.A."/>
            <person name="Brescovit A.D."/>
            <person name="Santos A.J."/>
        </authorList>
    </citation>
    <scope>NUCLEOTIDE SEQUENCE</scope>
    <source>
        <tissue evidence="1">Shoot tissue taken approximately 20 cm above the soil surface</tissue>
    </source>
</reference>
<dbReference type="EMBL" id="GBRH01238781">
    <property type="protein sequence ID" value="JAD59114.1"/>
    <property type="molecule type" value="Transcribed_RNA"/>
</dbReference>
<proteinExistence type="predicted"/>